<gene>
    <name evidence="2" type="ORF">PAPYR_9673</name>
</gene>
<dbReference type="Proteomes" id="UP001141327">
    <property type="component" value="Unassembled WGS sequence"/>
</dbReference>
<keyword evidence="3" id="KW-1185">Reference proteome</keyword>
<proteinExistence type="predicted"/>
<feature type="region of interest" description="Disordered" evidence="1">
    <location>
        <begin position="101"/>
        <end position="122"/>
    </location>
</feature>
<organism evidence="2 3">
    <name type="scientific">Paratrimastix pyriformis</name>
    <dbReference type="NCBI Taxonomy" id="342808"/>
    <lineage>
        <taxon>Eukaryota</taxon>
        <taxon>Metamonada</taxon>
        <taxon>Preaxostyla</taxon>
        <taxon>Paratrimastigidae</taxon>
        <taxon>Paratrimastix</taxon>
    </lineage>
</organism>
<sequence>MHPFDGPVPFVTAASRLEAQPNSCTFPEAVEIINKIISPSKVDRIVYTWTGKQYQIRSEAEFNYWKAFALEEADNDWEIVCFLGRMSPHAFCSDFEAEEVEKSRRETGGEYLPDSDPVDDDH</sequence>
<evidence type="ECO:0000313" key="3">
    <source>
        <dbReference type="Proteomes" id="UP001141327"/>
    </source>
</evidence>
<evidence type="ECO:0000256" key="1">
    <source>
        <dbReference type="SAM" id="MobiDB-lite"/>
    </source>
</evidence>
<comment type="caution">
    <text evidence="2">The sequence shown here is derived from an EMBL/GenBank/DDBJ whole genome shotgun (WGS) entry which is preliminary data.</text>
</comment>
<reference evidence="2" key="1">
    <citation type="journal article" date="2022" name="bioRxiv">
        <title>Genomics of Preaxostyla Flagellates Illuminates Evolutionary Transitions and the Path Towards Mitochondrial Loss.</title>
        <authorList>
            <person name="Novak L.V.F."/>
            <person name="Treitli S.C."/>
            <person name="Pyrih J."/>
            <person name="Halakuc P."/>
            <person name="Pipaliya S.V."/>
            <person name="Vacek V."/>
            <person name="Brzon O."/>
            <person name="Soukal P."/>
            <person name="Eme L."/>
            <person name="Dacks J.B."/>
            <person name="Karnkowska A."/>
            <person name="Elias M."/>
            <person name="Hampl V."/>
        </authorList>
    </citation>
    <scope>NUCLEOTIDE SEQUENCE</scope>
    <source>
        <strain evidence="2">RCP-MX</strain>
    </source>
</reference>
<accession>A0ABQ8UDG7</accession>
<dbReference type="EMBL" id="JAPMOS010000109">
    <property type="protein sequence ID" value="KAJ4455389.1"/>
    <property type="molecule type" value="Genomic_DNA"/>
</dbReference>
<evidence type="ECO:0000313" key="2">
    <source>
        <dbReference type="EMBL" id="KAJ4455389.1"/>
    </source>
</evidence>
<name>A0ABQ8UDG7_9EUKA</name>
<protein>
    <submittedName>
        <fullName evidence="2">Uncharacterized protein</fullName>
    </submittedName>
</protein>